<reference evidence="3 4" key="1">
    <citation type="journal article" date="2015" name="Stand. Genomic Sci.">
        <title>Genomic Encyclopedia of Bacterial and Archaeal Type Strains, Phase III: the genomes of soil and plant-associated and newly described type strains.</title>
        <authorList>
            <person name="Whitman W.B."/>
            <person name="Woyke T."/>
            <person name="Klenk H.P."/>
            <person name="Zhou Y."/>
            <person name="Lilburn T.G."/>
            <person name="Beck B.J."/>
            <person name="De Vos P."/>
            <person name="Vandamme P."/>
            <person name="Eisen J.A."/>
            <person name="Garrity G."/>
            <person name="Hugenholtz P."/>
            <person name="Kyrpides N.C."/>
        </authorList>
    </citation>
    <scope>NUCLEOTIDE SEQUENCE [LARGE SCALE GENOMIC DNA]</scope>
    <source>
        <strain evidence="3 4">VKM Ac-2538</strain>
    </source>
</reference>
<dbReference type="InterPro" id="IPR014729">
    <property type="entry name" value="Rossmann-like_a/b/a_fold"/>
</dbReference>
<evidence type="ECO:0000313" key="4">
    <source>
        <dbReference type="Proteomes" id="UP000295818"/>
    </source>
</evidence>
<feature type="domain" description="UspA" evidence="2">
    <location>
        <begin position="148"/>
        <end position="286"/>
    </location>
</feature>
<dbReference type="PRINTS" id="PR01438">
    <property type="entry name" value="UNVRSLSTRESS"/>
</dbReference>
<gene>
    <name evidence="3" type="ORF">EV644_104600</name>
</gene>
<dbReference type="InterPro" id="IPR006016">
    <property type="entry name" value="UspA"/>
</dbReference>
<proteinExistence type="inferred from homology"/>
<organism evidence="3 4">
    <name type="scientific">Kribbella orskensis</name>
    <dbReference type="NCBI Taxonomy" id="2512216"/>
    <lineage>
        <taxon>Bacteria</taxon>
        <taxon>Bacillati</taxon>
        <taxon>Actinomycetota</taxon>
        <taxon>Actinomycetes</taxon>
        <taxon>Propionibacteriales</taxon>
        <taxon>Kribbellaceae</taxon>
        <taxon>Kribbella</taxon>
    </lineage>
</organism>
<accession>A0ABY2BNT9</accession>
<name>A0ABY2BNT9_9ACTN</name>
<dbReference type="Pfam" id="PF00582">
    <property type="entry name" value="Usp"/>
    <property type="match status" value="2"/>
</dbReference>
<evidence type="ECO:0000256" key="1">
    <source>
        <dbReference type="ARBA" id="ARBA00008791"/>
    </source>
</evidence>
<dbReference type="CDD" id="cd00293">
    <property type="entry name" value="USP-like"/>
    <property type="match status" value="1"/>
</dbReference>
<dbReference type="Proteomes" id="UP000295818">
    <property type="component" value="Unassembled WGS sequence"/>
</dbReference>
<dbReference type="InterPro" id="IPR006015">
    <property type="entry name" value="Universal_stress_UspA"/>
</dbReference>
<feature type="domain" description="UspA" evidence="2">
    <location>
        <begin position="7"/>
        <end position="137"/>
    </location>
</feature>
<dbReference type="RefSeq" id="WP_199239821.1">
    <property type="nucleotide sequence ID" value="NZ_SLWM01000004.1"/>
</dbReference>
<protein>
    <submittedName>
        <fullName evidence="3">Nucleotide-binding universal stress UspA family protein</fullName>
    </submittedName>
</protein>
<dbReference type="PANTHER" id="PTHR46268">
    <property type="entry name" value="STRESS RESPONSE PROTEIN NHAX"/>
    <property type="match status" value="1"/>
</dbReference>
<evidence type="ECO:0000313" key="3">
    <source>
        <dbReference type="EMBL" id="TCO26096.1"/>
    </source>
</evidence>
<comment type="caution">
    <text evidence="3">The sequence shown here is derived from an EMBL/GenBank/DDBJ whole genome shotgun (WGS) entry which is preliminary data.</text>
</comment>
<evidence type="ECO:0000259" key="2">
    <source>
        <dbReference type="Pfam" id="PF00582"/>
    </source>
</evidence>
<dbReference type="EMBL" id="SLWM01000004">
    <property type="protein sequence ID" value="TCO26096.1"/>
    <property type="molecule type" value="Genomic_DNA"/>
</dbReference>
<sequence>MAREPVIHVGVDDSWRDTGALEWALQESLFRRVPLRAVHVIEEKLRHSPYWQPTVIDDAAMDLVQEVQQKMKSQDDLLDHRADLVVGPSATTLTELAAKGELLVVGRRGMGKFKRLLIGSTSETVANLAAVPVVVVPQGWKPGSHSGPVVVALDDSDEPSAAIEFALTVATERHTPVRMLHVWDLPSIYSWDAMNVAGVSDEWNQTAQRHFDAVADQWRQKYPEIEIEVDVRRGHPVDGIVAASESADAQLVVVGGHRRRHFTAALLGSVARGVVQHAPCPVAVVHVPTDDG</sequence>
<keyword evidence="4" id="KW-1185">Reference proteome</keyword>
<dbReference type="SUPFAM" id="SSF52402">
    <property type="entry name" value="Adenine nucleotide alpha hydrolases-like"/>
    <property type="match status" value="2"/>
</dbReference>
<comment type="similarity">
    <text evidence="1">Belongs to the universal stress protein A family.</text>
</comment>
<dbReference type="PANTHER" id="PTHR46268:SF6">
    <property type="entry name" value="UNIVERSAL STRESS PROTEIN UP12"/>
    <property type="match status" value="1"/>
</dbReference>
<dbReference type="Gene3D" id="3.40.50.620">
    <property type="entry name" value="HUPs"/>
    <property type="match status" value="2"/>
</dbReference>